<evidence type="ECO:0008006" key="3">
    <source>
        <dbReference type="Google" id="ProtNLM"/>
    </source>
</evidence>
<organism evidence="1 2">
    <name type="scientific">Kaistella haifensis DSM 19056</name>
    <dbReference type="NCBI Taxonomy" id="1450526"/>
    <lineage>
        <taxon>Bacteria</taxon>
        <taxon>Pseudomonadati</taxon>
        <taxon>Bacteroidota</taxon>
        <taxon>Flavobacteriia</taxon>
        <taxon>Flavobacteriales</taxon>
        <taxon>Weeksellaceae</taxon>
        <taxon>Chryseobacterium group</taxon>
        <taxon>Kaistella</taxon>
    </lineage>
</organism>
<sequence>MQVEFSRIAKKSLRENIEFLEKIWPQREIVHLLLDIKKVTNELEAGKYKQYQKSQSKTRSALIGKKHIRMFFRKEDENSIKILLFFDLRQNPKKILDLLK</sequence>
<dbReference type="EMBL" id="JASZ02000020">
    <property type="protein sequence ID" value="OWK97781.1"/>
    <property type="molecule type" value="Genomic_DNA"/>
</dbReference>
<dbReference type="Proteomes" id="UP000197587">
    <property type="component" value="Unassembled WGS sequence"/>
</dbReference>
<reference evidence="1 2" key="1">
    <citation type="submission" date="2017-05" db="EMBL/GenBank/DDBJ databases">
        <title>Genome of Chryseobacterium haifense.</title>
        <authorList>
            <person name="Newman J.D."/>
        </authorList>
    </citation>
    <scope>NUCLEOTIDE SEQUENCE [LARGE SCALE GENOMIC DNA]</scope>
    <source>
        <strain evidence="1 2">DSM 19056</strain>
    </source>
</reference>
<gene>
    <name evidence="1" type="ORF">AP75_09495</name>
</gene>
<evidence type="ECO:0000313" key="2">
    <source>
        <dbReference type="Proteomes" id="UP000197587"/>
    </source>
</evidence>
<evidence type="ECO:0000313" key="1">
    <source>
        <dbReference type="EMBL" id="OWK97781.1"/>
    </source>
</evidence>
<keyword evidence="2" id="KW-1185">Reference proteome</keyword>
<comment type="caution">
    <text evidence="1">The sequence shown here is derived from an EMBL/GenBank/DDBJ whole genome shotgun (WGS) entry which is preliminary data.</text>
</comment>
<protein>
    <recommendedName>
        <fullName evidence="3">Plasmid stabilization protein</fullName>
    </recommendedName>
</protein>
<dbReference type="AlphaFoldDB" id="A0A246B8N4"/>
<name>A0A246B8N4_9FLAO</name>
<accession>A0A246B8N4</accession>
<dbReference type="RefSeq" id="WP_031501525.1">
    <property type="nucleotide sequence ID" value="NZ_JASZ02000020.1"/>
</dbReference>
<proteinExistence type="predicted"/>